<evidence type="ECO:0000313" key="3">
    <source>
        <dbReference type="Ensembl" id="ENSHCOP00000015055.1"/>
    </source>
</evidence>
<dbReference type="Ensembl" id="ENSHCOT00000022870.1">
    <property type="protein sequence ID" value="ENSHCOP00000015055.1"/>
    <property type="gene ID" value="ENSHCOG00000018589.1"/>
</dbReference>
<proteinExistence type="predicted"/>
<evidence type="ECO:0000256" key="1">
    <source>
        <dbReference type="ARBA" id="ARBA00023054"/>
    </source>
</evidence>
<dbReference type="PANTHER" id="PTHR34768:SF2">
    <property type="entry name" value="COILED-COIL DOMAIN CONTAINING 89"/>
    <property type="match status" value="1"/>
</dbReference>
<accession>A0A3Q3DLC4</accession>
<name>A0A3Q3DLC4_HIPCM</name>
<organism evidence="3 4">
    <name type="scientific">Hippocampus comes</name>
    <name type="common">Tiger tail seahorse</name>
    <dbReference type="NCBI Taxonomy" id="109280"/>
    <lineage>
        <taxon>Eukaryota</taxon>
        <taxon>Metazoa</taxon>
        <taxon>Chordata</taxon>
        <taxon>Craniata</taxon>
        <taxon>Vertebrata</taxon>
        <taxon>Euteleostomi</taxon>
        <taxon>Actinopterygii</taxon>
        <taxon>Neopterygii</taxon>
        <taxon>Teleostei</taxon>
        <taxon>Neoteleostei</taxon>
        <taxon>Acanthomorphata</taxon>
        <taxon>Syngnathiaria</taxon>
        <taxon>Syngnathiformes</taxon>
        <taxon>Syngnathoidei</taxon>
        <taxon>Syngnathidae</taxon>
        <taxon>Hippocampus</taxon>
    </lineage>
</organism>
<dbReference type="PANTHER" id="PTHR34768">
    <property type="entry name" value="COILED-COIL DOMAIN-CONTAINING PROTEIN 89"/>
    <property type="match status" value="1"/>
</dbReference>
<reference evidence="3" key="2">
    <citation type="submission" date="2025-09" db="UniProtKB">
        <authorList>
            <consortium name="Ensembl"/>
        </authorList>
    </citation>
    <scope>IDENTIFICATION</scope>
</reference>
<evidence type="ECO:0000256" key="2">
    <source>
        <dbReference type="SAM" id="Coils"/>
    </source>
</evidence>
<dbReference type="InterPro" id="IPR043450">
    <property type="entry name" value="CCDC89-like"/>
</dbReference>
<dbReference type="Proteomes" id="UP000264820">
    <property type="component" value="Unplaced"/>
</dbReference>
<sequence length="329" mass="38038">MDINQKTLDKCKDLTATDLTETLLQQSRTKEQTNLICVLKDRSDELFKQCQSLQQVKAQLEKQLESCQKEVVQKQQRVELVEKRFLDLDANSRAIIVFMEEYKHQNAQLKQENKRLQTENDTLFSQKLHDKEVAVQKLTKEIKVLTEELTTKESAYHMSSQNKCGNVGGKQLNPVYPHATYEATEELLALSPPAVKLKLLKAEEQHALKEATMSKSITNLTKERDKLLRTSVEQENALQVHLGKWPLSPKRVILCYTVMSLIMLTCVFELRFKQEVQAVNADKRVKSLKSALEESLLIFLQDFEAFKDHSNSLLTKERELNKILRHLRS</sequence>
<keyword evidence="1 2" id="KW-0175">Coiled coil</keyword>
<protein>
    <submittedName>
        <fullName evidence="3">Zgc:172182</fullName>
    </submittedName>
</protein>
<keyword evidence="4" id="KW-1185">Reference proteome</keyword>
<dbReference type="GeneTree" id="ENSGT00940000165617"/>
<dbReference type="AlphaFoldDB" id="A0A3Q3DLC4"/>
<reference evidence="3" key="1">
    <citation type="submission" date="2025-08" db="UniProtKB">
        <authorList>
            <consortium name="Ensembl"/>
        </authorList>
    </citation>
    <scope>IDENTIFICATION</scope>
</reference>
<dbReference type="OMA" id="AMLCSRI"/>
<evidence type="ECO:0000313" key="4">
    <source>
        <dbReference type="Proteomes" id="UP000264820"/>
    </source>
</evidence>
<feature type="coiled-coil region" evidence="2">
    <location>
        <begin position="43"/>
        <end position="155"/>
    </location>
</feature>